<reference evidence="2" key="1">
    <citation type="submission" date="2013-09" db="EMBL/GenBank/DDBJ databases">
        <title>Corchorus olitorius genome sequencing.</title>
        <authorList>
            <person name="Alam M."/>
            <person name="Haque M.S."/>
            <person name="Islam M.S."/>
            <person name="Emdad E.M."/>
            <person name="Islam M.M."/>
            <person name="Ahmed B."/>
            <person name="Halim A."/>
            <person name="Hossen Q.M.M."/>
            <person name="Hossain M.Z."/>
            <person name="Ahmed R."/>
            <person name="Khan M.M."/>
            <person name="Islam R."/>
            <person name="Rashid M.M."/>
            <person name="Khan S.A."/>
            <person name="Rahman M.S."/>
            <person name="Alam M."/>
            <person name="Yahiya A.S."/>
            <person name="Khan M.S."/>
            <person name="Azam M.S."/>
            <person name="Haque T."/>
            <person name="Lashkar M.Z.H."/>
            <person name="Akhand A.I."/>
            <person name="Morshed G."/>
            <person name="Roy S."/>
            <person name="Uddin K.S."/>
            <person name="Rabeya T."/>
            <person name="Hossain A.S."/>
            <person name="Chowdhury A."/>
            <person name="Snigdha A.R."/>
            <person name="Mortoza M.S."/>
            <person name="Matin S.A."/>
            <person name="Hoque S.M.E."/>
            <person name="Islam M.K."/>
            <person name="Roy D.K."/>
            <person name="Haider R."/>
            <person name="Moosa M.M."/>
            <person name="Elias S.M."/>
            <person name="Hasan A.M."/>
            <person name="Jahan S."/>
            <person name="Shafiuddin M."/>
            <person name="Mahmood N."/>
            <person name="Shommy N.S."/>
        </authorList>
    </citation>
    <scope>NUCLEOTIDE SEQUENCE [LARGE SCALE GENOMIC DNA]</scope>
    <source>
        <strain evidence="2">cv. O-4</strain>
    </source>
</reference>
<sequence length="135" mass="14947">MIMAAINEARNVKLCVLGNFCPETVEEAFAMSPSIKGCSCKSLDFDSDVHKWLKTKILEFHGLFVNSLMLLNPCDGKSEKDEGQMIVECFRGRLLRERQALKSAKEDAEVIGNKVCFCSINVDLKAQAKTIGAES</sequence>
<dbReference type="Gene3D" id="1.20.1250.40">
    <property type="match status" value="1"/>
</dbReference>
<protein>
    <submittedName>
        <fullName evidence="1">Uncharacterized protein</fullName>
    </submittedName>
</protein>
<dbReference type="OrthoDB" id="1939750at2759"/>
<organism evidence="1 2">
    <name type="scientific">Corchorus olitorius</name>
    <dbReference type="NCBI Taxonomy" id="93759"/>
    <lineage>
        <taxon>Eukaryota</taxon>
        <taxon>Viridiplantae</taxon>
        <taxon>Streptophyta</taxon>
        <taxon>Embryophyta</taxon>
        <taxon>Tracheophyta</taxon>
        <taxon>Spermatophyta</taxon>
        <taxon>Magnoliopsida</taxon>
        <taxon>eudicotyledons</taxon>
        <taxon>Gunneridae</taxon>
        <taxon>Pentapetalae</taxon>
        <taxon>rosids</taxon>
        <taxon>malvids</taxon>
        <taxon>Malvales</taxon>
        <taxon>Malvaceae</taxon>
        <taxon>Grewioideae</taxon>
        <taxon>Apeibeae</taxon>
        <taxon>Corchorus</taxon>
    </lineage>
</organism>
<keyword evidence="2" id="KW-1185">Reference proteome</keyword>
<evidence type="ECO:0000313" key="2">
    <source>
        <dbReference type="Proteomes" id="UP000187203"/>
    </source>
</evidence>
<proteinExistence type="predicted"/>
<dbReference type="EMBL" id="AWUE01016759">
    <property type="protein sequence ID" value="OMO89473.1"/>
    <property type="molecule type" value="Genomic_DNA"/>
</dbReference>
<dbReference type="AlphaFoldDB" id="A0A1R3J3R0"/>
<evidence type="ECO:0000313" key="1">
    <source>
        <dbReference type="EMBL" id="OMO89473.1"/>
    </source>
</evidence>
<accession>A0A1R3J3R0</accession>
<dbReference type="InterPro" id="IPR038324">
    <property type="entry name" value="Rpb4/RPC9_sf"/>
</dbReference>
<comment type="caution">
    <text evidence="1">The sequence shown here is derived from an EMBL/GenBank/DDBJ whole genome shotgun (WGS) entry which is preliminary data.</text>
</comment>
<name>A0A1R3J3R0_9ROSI</name>
<gene>
    <name evidence="1" type="ORF">COLO4_19742</name>
</gene>
<dbReference type="Proteomes" id="UP000187203">
    <property type="component" value="Unassembled WGS sequence"/>
</dbReference>